<proteinExistence type="predicted"/>
<sequence length="161" mass="17270">MGELLDRGFQRQILIALQSAYPRSVKPTEMFGEQADNRLLVNLAYLDEHDLIDLTLSTFMDGEITLDAAKITAAGMDFIADDGGLSAILGVVTVKLHEDTIRQLVIDKIQKADGDQSVKSALIDKVKSLPAEALGKLAVDGLGTAISKAPDALNFLTDMLG</sequence>
<name>A0A366DIA3_9HYPH</name>
<reference evidence="1 2" key="1">
    <citation type="submission" date="2018-06" db="EMBL/GenBank/DDBJ databases">
        <title>Genomic Encyclopedia of Type Strains, Phase IV (KMG-IV): sequencing the most valuable type-strain genomes for metagenomic binning, comparative biology and taxonomic classification.</title>
        <authorList>
            <person name="Goeker M."/>
        </authorList>
    </citation>
    <scope>NUCLEOTIDE SEQUENCE [LARGE SCALE GENOMIC DNA]</scope>
    <source>
        <strain evidence="1 2">DSM 25619</strain>
    </source>
</reference>
<dbReference type="AlphaFoldDB" id="A0A366DIA3"/>
<comment type="caution">
    <text evidence="1">The sequence shown here is derived from an EMBL/GenBank/DDBJ whole genome shotgun (WGS) entry which is preliminary data.</text>
</comment>
<dbReference type="Proteomes" id="UP000252893">
    <property type="component" value="Unassembled WGS sequence"/>
</dbReference>
<protein>
    <submittedName>
        <fullName evidence="1">Uncharacterized protein</fullName>
    </submittedName>
</protein>
<dbReference type="EMBL" id="QNRH01000015">
    <property type="protein sequence ID" value="RBO89675.1"/>
    <property type="molecule type" value="Genomic_DNA"/>
</dbReference>
<accession>A0A366DIA3</accession>
<gene>
    <name evidence="1" type="ORF">DFR47_11542</name>
</gene>
<organism evidence="1 2">
    <name type="scientific">Pseudochrobactrum asaccharolyticum</name>
    <dbReference type="NCBI Taxonomy" id="354351"/>
    <lineage>
        <taxon>Bacteria</taxon>
        <taxon>Pseudomonadati</taxon>
        <taxon>Pseudomonadota</taxon>
        <taxon>Alphaproteobacteria</taxon>
        <taxon>Hyphomicrobiales</taxon>
        <taxon>Brucellaceae</taxon>
        <taxon>Pseudochrobactrum</taxon>
    </lineage>
</organism>
<evidence type="ECO:0000313" key="1">
    <source>
        <dbReference type="EMBL" id="RBO89675.1"/>
    </source>
</evidence>
<dbReference type="RefSeq" id="WP_170137587.1">
    <property type="nucleotide sequence ID" value="NZ_JBHEEG010000015.1"/>
</dbReference>
<evidence type="ECO:0000313" key="2">
    <source>
        <dbReference type="Proteomes" id="UP000252893"/>
    </source>
</evidence>
<keyword evidence="2" id="KW-1185">Reference proteome</keyword>